<evidence type="ECO:0000256" key="6">
    <source>
        <dbReference type="ARBA" id="ARBA00049258"/>
    </source>
</evidence>
<evidence type="ECO:0000256" key="9">
    <source>
        <dbReference type="PIRSR" id="PIRSR000102-3"/>
    </source>
</evidence>
<dbReference type="EMBL" id="FUKR01000022">
    <property type="protein sequence ID" value="SJN22812.1"/>
    <property type="molecule type" value="Genomic_DNA"/>
</dbReference>
<feature type="binding site" evidence="7">
    <location>
        <begin position="81"/>
        <end position="82"/>
    </location>
    <ligand>
        <name>NAD(+)</name>
        <dbReference type="ChEBI" id="CHEBI:57540"/>
    </ligand>
</feature>
<feature type="binding site" evidence="7">
    <location>
        <position position="233"/>
    </location>
    <ligand>
        <name>substrate</name>
    </ligand>
</feature>
<feature type="modified residue" description="Phosphotyrosine" evidence="7">
    <location>
        <position position="224"/>
    </location>
</feature>
<reference evidence="13" key="1">
    <citation type="submission" date="2017-02" db="EMBL/GenBank/DDBJ databases">
        <authorList>
            <person name="Dridi B."/>
        </authorList>
    </citation>
    <scope>NUCLEOTIDE SEQUENCE [LARGE SCALE GENOMIC DNA]</scope>
    <source>
        <strain evidence="13">EB411</strain>
    </source>
</reference>
<keyword evidence="7" id="KW-0963">Cytoplasm</keyword>
<dbReference type="PANTHER" id="PTHR43128">
    <property type="entry name" value="L-2-HYDROXYCARBOXYLATE DEHYDROGENASE (NAD(P)(+))"/>
    <property type="match status" value="1"/>
</dbReference>
<evidence type="ECO:0000259" key="10">
    <source>
        <dbReference type="Pfam" id="PF00056"/>
    </source>
</evidence>
<dbReference type="SUPFAM" id="SSF56327">
    <property type="entry name" value="LDH C-terminal domain-like"/>
    <property type="match status" value="1"/>
</dbReference>
<evidence type="ECO:0000256" key="7">
    <source>
        <dbReference type="HAMAP-Rule" id="MF_00488"/>
    </source>
</evidence>
<comment type="subcellular location">
    <subcellularLocation>
        <location evidence="7">Cytoplasm</location>
    </subcellularLocation>
</comment>
<feature type="binding site" evidence="7">
    <location>
        <begin position="122"/>
        <end position="125"/>
    </location>
    <ligand>
        <name>substrate</name>
    </ligand>
</feature>
<protein>
    <recommendedName>
        <fullName evidence="3 7">L-lactate dehydrogenase</fullName>
        <shortName evidence="7">L-LDH</shortName>
        <ecNumber evidence="3 7">1.1.1.27</ecNumber>
    </recommendedName>
</protein>
<dbReference type="Proteomes" id="UP000196778">
    <property type="component" value="Unassembled WGS sequence"/>
</dbReference>
<dbReference type="SUPFAM" id="SSF51735">
    <property type="entry name" value="NAD(P)-binding Rossmann-fold domains"/>
    <property type="match status" value="1"/>
</dbReference>
<evidence type="ECO:0000256" key="5">
    <source>
        <dbReference type="ARBA" id="ARBA00023027"/>
    </source>
</evidence>
<comment type="caution">
    <text evidence="7">Lacks conserved residue(s) required for the propagation of feature annotation.</text>
</comment>
<dbReference type="Gene3D" id="3.40.50.720">
    <property type="entry name" value="NAD(P)-binding Rossmann-like Domain"/>
    <property type="match status" value="1"/>
</dbReference>
<dbReference type="PIRSF" id="PIRSF000102">
    <property type="entry name" value="Lac_mal_DH"/>
    <property type="match status" value="1"/>
</dbReference>
<dbReference type="AlphaFoldDB" id="A0A1R4ISE0"/>
<evidence type="ECO:0000256" key="4">
    <source>
        <dbReference type="ARBA" id="ARBA00023002"/>
    </source>
</evidence>
<sequence length="315" mass="32236">MHRRSKLSVIGAGSVGSSLAYASLIRGSADEVVLQDINAALVDAEVLDIAHGAPLAGRSTIGGGADIEVTEGSDVIVVTAGAKQRPGQTRLDLAGVNARILDGMIPRLVELSPDAVIVLVTNPCDVLTVLAAERADLPAGRVFSSGTVLDSSRLRNAIARHTEVPSSEVQAVVLGEHGDSAFSHWSQATVAGVPVEEWRLSDGSAPVTPALRDAIDHEVVTAAYRVIEGKGATNYAIGLSGARIVEAVLHDEGAVLPVSSPLDGVHGITGVALSLPSVVGASGVARVVDVALTDDELDRLHRSAGAIADAVDALH</sequence>
<evidence type="ECO:0000256" key="8">
    <source>
        <dbReference type="PIRSR" id="PIRSR000102-1"/>
    </source>
</evidence>
<evidence type="ECO:0000256" key="2">
    <source>
        <dbReference type="ARBA" id="ARBA00006054"/>
    </source>
</evidence>
<comment type="pathway">
    <text evidence="1 7">Fermentation; pyruvate fermentation to lactate; (S)-lactate from pyruvate: step 1/1.</text>
</comment>
<proteinExistence type="inferred from homology"/>
<dbReference type="InterPro" id="IPR011304">
    <property type="entry name" value="L-lactate_DH"/>
</dbReference>
<dbReference type="Pfam" id="PF02866">
    <property type="entry name" value="Ldh_1_C"/>
    <property type="match status" value="1"/>
</dbReference>
<feature type="binding site" evidence="9">
    <location>
        <position position="97"/>
    </location>
    <ligand>
        <name>NAD(+)</name>
        <dbReference type="ChEBI" id="CHEBI:57540"/>
    </ligand>
</feature>
<feature type="binding site" evidence="7 9">
    <location>
        <begin position="120"/>
        <end position="122"/>
    </location>
    <ligand>
        <name>NAD(+)</name>
        <dbReference type="ChEBI" id="CHEBI:57540"/>
    </ligand>
</feature>
<feature type="domain" description="Lactate/malate dehydrogenase C-terminal" evidence="11">
    <location>
        <begin position="147"/>
        <end position="307"/>
    </location>
</feature>
<dbReference type="UniPathway" id="UPA00554">
    <property type="reaction ID" value="UER00611"/>
</dbReference>
<dbReference type="InterPro" id="IPR036291">
    <property type="entry name" value="NAD(P)-bd_dom_sf"/>
</dbReference>
<feature type="binding site" evidence="7">
    <location>
        <position position="145"/>
    </location>
    <ligand>
        <name>NAD(+)</name>
        <dbReference type="ChEBI" id="CHEBI:57540"/>
    </ligand>
</feature>
<feature type="binding site" evidence="7">
    <location>
        <begin position="150"/>
        <end position="153"/>
    </location>
    <ligand>
        <name>substrate</name>
    </ligand>
</feature>
<evidence type="ECO:0000259" key="11">
    <source>
        <dbReference type="Pfam" id="PF02866"/>
    </source>
</evidence>
<keyword evidence="13" id="KW-1185">Reference proteome</keyword>
<feature type="binding site" evidence="7 9">
    <location>
        <position position="36"/>
    </location>
    <ligand>
        <name>NAD(+)</name>
        <dbReference type="ChEBI" id="CHEBI:57540"/>
    </ligand>
</feature>
<dbReference type="PANTHER" id="PTHR43128:SF16">
    <property type="entry name" value="L-LACTATE DEHYDROGENASE"/>
    <property type="match status" value="1"/>
</dbReference>
<dbReference type="PRINTS" id="PR00086">
    <property type="entry name" value="LLDHDRGNASE"/>
</dbReference>
<accession>A0A1R4ISE0</accession>
<dbReference type="GO" id="GO:0006089">
    <property type="term" value="P:lactate metabolic process"/>
    <property type="evidence" value="ECO:0007669"/>
    <property type="project" value="TreeGrafter"/>
</dbReference>
<dbReference type="GO" id="GO:0005737">
    <property type="term" value="C:cytoplasm"/>
    <property type="evidence" value="ECO:0007669"/>
    <property type="project" value="UniProtKB-SubCell"/>
</dbReference>
<dbReference type="InterPro" id="IPR015955">
    <property type="entry name" value="Lactate_DH/Glyco_Ohase_4_C"/>
</dbReference>
<dbReference type="GO" id="GO:0006096">
    <property type="term" value="P:glycolytic process"/>
    <property type="evidence" value="ECO:0007669"/>
    <property type="project" value="UniProtKB-UniRule"/>
</dbReference>
<evidence type="ECO:0000313" key="12">
    <source>
        <dbReference type="EMBL" id="SJN22812.1"/>
    </source>
</evidence>
<dbReference type="Pfam" id="PF00056">
    <property type="entry name" value="Ldh_1_N"/>
    <property type="match status" value="1"/>
</dbReference>
<feature type="binding site" evidence="7">
    <location>
        <position position="15"/>
    </location>
    <ligand>
        <name>NAD(+)</name>
        <dbReference type="ChEBI" id="CHEBI:57540"/>
    </ligand>
</feature>
<dbReference type="GO" id="GO:0004459">
    <property type="term" value="F:L-lactate dehydrogenase (NAD+) activity"/>
    <property type="evidence" value="ECO:0007669"/>
    <property type="project" value="UniProtKB-UniRule"/>
</dbReference>
<dbReference type="InterPro" id="IPR018177">
    <property type="entry name" value="L-lactate_DH_AS"/>
</dbReference>
<dbReference type="InterPro" id="IPR001557">
    <property type="entry name" value="L-lactate/malate_DH"/>
</dbReference>
<feature type="domain" description="Lactate/malate dehydrogenase N-terminal" evidence="10">
    <location>
        <begin position="6"/>
        <end position="143"/>
    </location>
</feature>
<dbReference type="OrthoDB" id="9802969at2"/>
<keyword evidence="4 7" id="KW-0560">Oxidoreductase</keyword>
<comment type="similarity">
    <text evidence="2 7">Belongs to the LDH/MDH superfamily. LDH family.</text>
</comment>
<evidence type="ECO:0000313" key="13">
    <source>
        <dbReference type="Proteomes" id="UP000196778"/>
    </source>
</evidence>
<dbReference type="EC" id="1.1.1.27" evidence="3 7"/>
<comment type="catalytic activity">
    <reaction evidence="6 7">
        <text>(S)-lactate + NAD(+) = pyruvate + NADH + H(+)</text>
        <dbReference type="Rhea" id="RHEA:23444"/>
        <dbReference type="ChEBI" id="CHEBI:15361"/>
        <dbReference type="ChEBI" id="CHEBI:15378"/>
        <dbReference type="ChEBI" id="CHEBI:16651"/>
        <dbReference type="ChEBI" id="CHEBI:57540"/>
        <dbReference type="ChEBI" id="CHEBI:57945"/>
        <dbReference type="EC" id="1.1.1.27"/>
    </reaction>
</comment>
<feature type="binding site" evidence="9">
    <location>
        <begin position="11"/>
        <end position="16"/>
    </location>
    <ligand>
        <name>NAD(+)</name>
        <dbReference type="ChEBI" id="CHEBI:57540"/>
    </ligand>
</feature>
<dbReference type="PROSITE" id="PS00064">
    <property type="entry name" value="L_LDH"/>
    <property type="match status" value="1"/>
</dbReference>
<keyword evidence="5 7" id="KW-0520">NAD</keyword>
<comment type="function">
    <text evidence="7">Catalyzes the conversion of lactate to pyruvate.</text>
</comment>
<evidence type="ECO:0000256" key="1">
    <source>
        <dbReference type="ARBA" id="ARBA00004843"/>
    </source>
</evidence>
<feature type="binding site" evidence="7">
    <location>
        <position position="90"/>
    </location>
    <ligand>
        <name>substrate</name>
    </ligand>
</feature>
<dbReference type="InterPro" id="IPR022383">
    <property type="entry name" value="Lactate/malate_DH_C"/>
</dbReference>
<evidence type="ECO:0000256" key="3">
    <source>
        <dbReference type="ARBA" id="ARBA00012967"/>
    </source>
</evidence>
<dbReference type="InterPro" id="IPR001236">
    <property type="entry name" value="Lactate/malate_DH_N"/>
</dbReference>
<feature type="binding site" evidence="7">
    <location>
        <position position="84"/>
    </location>
    <ligand>
        <name>substrate</name>
    </ligand>
</feature>
<feature type="active site" description="Proton acceptor" evidence="7 8">
    <location>
        <position position="177"/>
    </location>
</feature>
<dbReference type="NCBIfam" id="TIGR01771">
    <property type="entry name" value="L-LDH-NAD"/>
    <property type="match status" value="1"/>
</dbReference>
<name>A0A1R4ISE0_9MICO</name>
<comment type="subunit">
    <text evidence="7">Homotetramer.</text>
</comment>
<dbReference type="Gene3D" id="3.90.110.10">
    <property type="entry name" value="Lactate dehydrogenase/glycoside hydrolase, family 4, C-terminal"/>
    <property type="match status" value="1"/>
</dbReference>
<keyword evidence="7" id="KW-0597">Phosphoprotein</keyword>
<gene>
    <name evidence="7" type="primary">ldh</name>
    <name evidence="12" type="ORF">FM119_03305</name>
</gene>
<dbReference type="HAMAP" id="MF_00488">
    <property type="entry name" value="Lactate_dehydrog"/>
    <property type="match status" value="1"/>
</dbReference>
<organism evidence="12 13">
    <name type="scientific">Mycetocola reblochoni REB411</name>
    <dbReference type="NCBI Taxonomy" id="1255698"/>
    <lineage>
        <taxon>Bacteria</taxon>
        <taxon>Bacillati</taxon>
        <taxon>Actinomycetota</taxon>
        <taxon>Actinomycetes</taxon>
        <taxon>Micrococcales</taxon>
        <taxon>Microbacteriaceae</taxon>
        <taxon>Mycetocola</taxon>
    </lineage>
</organism>